<dbReference type="EMBL" id="GGEC01093627">
    <property type="protein sequence ID" value="MBX74111.1"/>
    <property type="molecule type" value="Transcribed_RNA"/>
</dbReference>
<reference evidence="1" key="1">
    <citation type="submission" date="2018-02" db="EMBL/GenBank/DDBJ databases">
        <title>Rhizophora mucronata_Transcriptome.</title>
        <authorList>
            <person name="Meera S.P."/>
            <person name="Sreeshan A."/>
            <person name="Augustine A."/>
        </authorList>
    </citation>
    <scope>NUCLEOTIDE SEQUENCE</scope>
    <source>
        <tissue evidence="1">Leaf</tissue>
    </source>
</reference>
<name>A0A2P2R4I5_RHIMU</name>
<proteinExistence type="predicted"/>
<sequence length="16" mass="1960">MNQKAKRIIYNLKARI</sequence>
<evidence type="ECO:0000313" key="1">
    <source>
        <dbReference type="EMBL" id="MBX74111.1"/>
    </source>
</evidence>
<protein>
    <submittedName>
        <fullName evidence="1">Uncharacterized protein</fullName>
    </submittedName>
</protein>
<accession>A0A2P2R4I5</accession>
<organism evidence="1">
    <name type="scientific">Rhizophora mucronata</name>
    <name type="common">Asiatic mangrove</name>
    <dbReference type="NCBI Taxonomy" id="61149"/>
    <lineage>
        <taxon>Eukaryota</taxon>
        <taxon>Viridiplantae</taxon>
        <taxon>Streptophyta</taxon>
        <taxon>Embryophyta</taxon>
        <taxon>Tracheophyta</taxon>
        <taxon>Spermatophyta</taxon>
        <taxon>Magnoliopsida</taxon>
        <taxon>eudicotyledons</taxon>
        <taxon>Gunneridae</taxon>
        <taxon>Pentapetalae</taxon>
        <taxon>rosids</taxon>
        <taxon>fabids</taxon>
        <taxon>Malpighiales</taxon>
        <taxon>Rhizophoraceae</taxon>
        <taxon>Rhizophora</taxon>
    </lineage>
</organism>
<dbReference type="AlphaFoldDB" id="A0A2P2R4I5"/>